<keyword evidence="1" id="KW-0812">Transmembrane</keyword>
<proteinExistence type="predicted"/>
<feature type="transmembrane region" description="Helical" evidence="1">
    <location>
        <begin position="12"/>
        <end position="29"/>
    </location>
</feature>
<keyword evidence="1" id="KW-1133">Transmembrane helix</keyword>
<dbReference type="EMBL" id="JMIH01000016">
    <property type="protein sequence ID" value="KEO74174.1"/>
    <property type="molecule type" value="Genomic_DNA"/>
</dbReference>
<feature type="transmembrane region" description="Helical" evidence="1">
    <location>
        <begin position="59"/>
        <end position="77"/>
    </location>
</feature>
<feature type="transmembrane region" description="Helical" evidence="1">
    <location>
        <begin position="36"/>
        <end position="53"/>
    </location>
</feature>
<dbReference type="AlphaFoldDB" id="A0A074KZ42"/>
<keyword evidence="3" id="KW-1185">Reference proteome</keyword>
<comment type="caution">
    <text evidence="2">The sequence shown here is derived from an EMBL/GenBank/DDBJ whole genome shotgun (WGS) entry which is preliminary data.</text>
</comment>
<name>A0A074KZ42_9BACT</name>
<dbReference type="Proteomes" id="UP000027821">
    <property type="component" value="Unassembled WGS sequence"/>
</dbReference>
<organism evidence="2 3">
    <name type="scientific">Anditalea andensis</name>
    <dbReference type="NCBI Taxonomy" id="1048983"/>
    <lineage>
        <taxon>Bacteria</taxon>
        <taxon>Pseudomonadati</taxon>
        <taxon>Bacteroidota</taxon>
        <taxon>Cytophagia</taxon>
        <taxon>Cytophagales</taxon>
        <taxon>Cytophagaceae</taxon>
        <taxon>Anditalea</taxon>
    </lineage>
</organism>
<evidence type="ECO:0000313" key="2">
    <source>
        <dbReference type="EMBL" id="KEO74174.1"/>
    </source>
</evidence>
<protein>
    <submittedName>
        <fullName evidence="2">Uncharacterized protein</fullName>
    </submittedName>
</protein>
<keyword evidence="1" id="KW-0472">Membrane</keyword>
<sequence length="84" mass="9560">MINGNEELFIKIIFPVLLFLAGSVIFKYVKQVTIPLLLIATFTCFFLIGQGNYVMVYLVPLYLLMYIGGYHSAGWYAKNILTKS</sequence>
<evidence type="ECO:0000256" key="1">
    <source>
        <dbReference type="SAM" id="Phobius"/>
    </source>
</evidence>
<accession>A0A074KZ42</accession>
<dbReference type="OrthoDB" id="9977005at2"/>
<gene>
    <name evidence="2" type="ORF">EL17_08530</name>
</gene>
<reference evidence="2 3" key="1">
    <citation type="submission" date="2014-04" db="EMBL/GenBank/DDBJ databases">
        <title>Characterization and application of a salt tolerant electro-active bacterium.</title>
        <authorList>
            <person name="Yang L."/>
            <person name="Wei S."/>
            <person name="Tay Q.X.M."/>
        </authorList>
    </citation>
    <scope>NUCLEOTIDE SEQUENCE [LARGE SCALE GENOMIC DNA]</scope>
    <source>
        <strain evidence="2 3">LY1</strain>
    </source>
</reference>
<evidence type="ECO:0000313" key="3">
    <source>
        <dbReference type="Proteomes" id="UP000027821"/>
    </source>
</evidence>